<dbReference type="CDD" id="cd17574">
    <property type="entry name" value="REC_OmpR"/>
    <property type="match status" value="1"/>
</dbReference>
<evidence type="ECO:0000313" key="11">
    <source>
        <dbReference type="EMBL" id="MBC2651383.1"/>
    </source>
</evidence>
<dbReference type="SUPFAM" id="SSF47384">
    <property type="entry name" value="Homodimeric domain of signal transducing histidine kinase"/>
    <property type="match status" value="1"/>
</dbReference>
<dbReference type="Proteomes" id="UP000520156">
    <property type="component" value="Unassembled WGS sequence"/>
</dbReference>
<feature type="domain" description="Histidine kinase" evidence="9">
    <location>
        <begin position="104"/>
        <end position="320"/>
    </location>
</feature>
<dbReference type="CDD" id="cd00082">
    <property type="entry name" value="HisKA"/>
    <property type="match status" value="1"/>
</dbReference>
<dbReference type="SMART" id="SM00387">
    <property type="entry name" value="HATPase_c"/>
    <property type="match status" value="1"/>
</dbReference>
<dbReference type="AlphaFoldDB" id="A0A7X1F6R2"/>
<dbReference type="InterPro" id="IPR003661">
    <property type="entry name" value="HisK_dim/P_dom"/>
</dbReference>
<keyword evidence="8" id="KW-1133">Transmembrane helix</keyword>
<dbReference type="PANTHER" id="PTHR43047:SF72">
    <property type="entry name" value="OSMOSENSING HISTIDINE PROTEIN KINASE SLN1"/>
    <property type="match status" value="1"/>
</dbReference>
<dbReference type="GO" id="GO:0005886">
    <property type="term" value="C:plasma membrane"/>
    <property type="evidence" value="ECO:0007669"/>
    <property type="project" value="TreeGrafter"/>
</dbReference>
<comment type="catalytic activity">
    <reaction evidence="1">
        <text>ATP + protein L-histidine = ADP + protein N-phospho-L-histidine.</text>
        <dbReference type="EC" id="2.7.13.3"/>
    </reaction>
</comment>
<protein>
    <recommendedName>
        <fullName evidence="2">histidine kinase</fullName>
        <ecNumber evidence="2">2.7.13.3</ecNumber>
    </recommendedName>
</protein>
<keyword evidence="8" id="KW-0472">Membrane</keyword>
<dbReference type="PROSITE" id="PS50110">
    <property type="entry name" value="RESPONSE_REGULATORY"/>
    <property type="match status" value="1"/>
</dbReference>
<dbReference type="Gene3D" id="3.40.50.2300">
    <property type="match status" value="1"/>
</dbReference>
<sequence>MLTPRQPLYRRIGPRGLILAAAAFAGVMLGAAALASDHRILFHALIAGALLFIATVAWLIRQPGPASTAPAPGLSSRAGSAPGVVSRAEAAETANIAKSRYLANVSHEIRSPLNAIYGYAQLVERNEDGVDPREAARVIRRCAEHLTSLVEGLLDVSQVEHGVLRVRTEDVRFPAFIDQIVSMMRPAAVAKGIEFVIETTGRLPEVVRFDQSRFRQVLLNLLSNAIKFTDRGQVTFAVRYAGQIATFEVRDTGPGIRADELERIFEPFERGDEPGKLSRPGAGLGLSISRAIVEILGGNLEVESTPGVGTCFRVTMMAGEVAGKLDRPIQRRRTTGYEGPRRSVLIVDDEADQRLFLERLLGGLGFAVTACPNGESAAALADSQTFDLAILDISLPGISGWQVASRLRAAQGRGIRILMLSANTQEFHRPETPDPVHDHFLTKPVEFTALTDVIGGLLGLVWRMEPLGEAEVSPSRSGEAEEPAVPIAAPVLDGAAAGHVERLRELLRIGYVRGIEAEIRALAEHGDEAQQLAARLFERLDRFDLAGMKKELEGA</sequence>
<dbReference type="SMART" id="SM00388">
    <property type="entry name" value="HisKA"/>
    <property type="match status" value="1"/>
</dbReference>
<evidence type="ECO:0000259" key="10">
    <source>
        <dbReference type="PROSITE" id="PS50110"/>
    </source>
</evidence>
<feature type="modified residue" description="4-aspartylphosphate" evidence="7">
    <location>
        <position position="392"/>
    </location>
</feature>
<evidence type="ECO:0000256" key="7">
    <source>
        <dbReference type="PROSITE-ProRule" id="PRU00169"/>
    </source>
</evidence>
<dbReference type="RefSeq" id="WP_185682796.1">
    <property type="nucleotide sequence ID" value="NZ_JACLAU010000006.1"/>
</dbReference>
<dbReference type="GO" id="GO:0000155">
    <property type="term" value="F:phosphorelay sensor kinase activity"/>
    <property type="evidence" value="ECO:0007669"/>
    <property type="project" value="InterPro"/>
</dbReference>
<dbReference type="InterPro" id="IPR036890">
    <property type="entry name" value="HATPase_C_sf"/>
</dbReference>
<accession>A0A7X1F6R2</accession>
<dbReference type="EMBL" id="JACLAU010000006">
    <property type="protein sequence ID" value="MBC2651383.1"/>
    <property type="molecule type" value="Genomic_DNA"/>
</dbReference>
<dbReference type="GO" id="GO:0009927">
    <property type="term" value="F:histidine phosphotransfer kinase activity"/>
    <property type="evidence" value="ECO:0007669"/>
    <property type="project" value="TreeGrafter"/>
</dbReference>
<proteinExistence type="predicted"/>
<dbReference type="EC" id="2.7.13.3" evidence="2"/>
<dbReference type="Pfam" id="PF00512">
    <property type="entry name" value="HisKA"/>
    <property type="match status" value="1"/>
</dbReference>
<gene>
    <name evidence="11" type="ORF">H7F49_06685</name>
</gene>
<keyword evidence="5" id="KW-0418">Kinase</keyword>
<dbReference type="PRINTS" id="PR00344">
    <property type="entry name" value="BCTRLSENSOR"/>
</dbReference>
<comment type="caution">
    <text evidence="11">The sequence shown here is derived from an EMBL/GenBank/DDBJ whole genome shotgun (WGS) entry which is preliminary data.</text>
</comment>
<evidence type="ECO:0000256" key="5">
    <source>
        <dbReference type="ARBA" id="ARBA00022777"/>
    </source>
</evidence>
<evidence type="ECO:0000256" key="6">
    <source>
        <dbReference type="ARBA" id="ARBA00023012"/>
    </source>
</evidence>
<evidence type="ECO:0000256" key="4">
    <source>
        <dbReference type="ARBA" id="ARBA00022679"/>
    </source>
</evidence>
<dbReference type="Gene3D" id="3.30.565.10">
    <property type="entry name" value="Histidine kinase-like ATPase, C-terminal domain"/>
    <property type="match status" value="1"/>
</dbReference>
<dbReference type="Pfam" id="PF00072">
    <property type="entry name" value="Response_reg"/>
    <property type="match status" value="1"/>
</dbReference>
<dbReference type="Pfam" id="PF02518">
    <property type="entry name" value="HATPase_c"/>
    <property type="match status" value="1"/>
</dbReference>
<feature type="transmembrane region" description="Helical" evidence="8">
    <location>
        <begin position="12"/>
        <end position="34"/>
    </location>
</feature>
<dbReference type="FunFam" id="3.30.565.10:FF:000010">
    <property type="entry name" value="Sensor histidine kinase RcsC"/>
    <property type="match status" value="1"/>
</dbReference>
<evidence type="ECO:0000256" key="8">
    <source>
        <dbReference type="SAM" id="Phobius"/>
    </source>
</evidence>
<evidence type="ECO:0000256" key="1">
    <source>
        <dbReference type="ARBA" id="ARBA00000085"/>
    </source>
</evidence>
<feature type="transmembrane region" description="Helical" evidence="8">
    <location>
        <begin position="40"/>
        <end position="60"/>
    </location>
</feature>
<keyword evidence="6" id="KW-0902">Two-component regulatory system</keyword>
<organism evidence="11 12">
    <name type="scientific">Novosphingobium aerophilum</name>
    <dbReference type="NCBI Taxonomy" id="2839843"/>
    <lineage>
        <taxon>Bacteria</taxon>
        <taxon>Pseudomonadati</taxon>
        <taxon>Pseudomonadota</taxon>
        <taxon>Alphaproteobacteria</taxon>
        <taxon>Sphingomonadales</taxon>
        <taxon>Sphingomonadaceae</taxon>
        <taxon>Novosphingobium</taxon>
    </lineage>
</organism>
<dbReference type="CDD" id="cd16922">
    <property type="entry name" value="HATPase_EvgS-ArcB-TorS-like"/>
    <property type="match status" value="1"/>
</dbReference>
<keyword evidence="12" id="KW-1185">Reference proteome</keyword>
<evidence type="ECO:0000256" key="3">
    <source>
        <dbReference type="ARBA" id="ARBA00022553"/>
    </source>
</evidence>
<keyword evidence="4" id="KW-0808">Transferase</keyword>
<dbReference type="InterPro" id="IPR003594">
    <property type="entry name" value="HATPase_dom"/>
</dbReference>
<keyword evidence="3 7" id="KW-0597">Phosphoprotein</keyword>
<keyword evidence="8" id="KW-0812">Transmembrane</keyword>
<dbReference type="PROSITE" id="PS50109">
    <property type="entry name" value="HIS_KIN"/>
    <property type="match status" value="1"/>
</dbReference>
<dbReference type="InterPro" id="IPR005467">
    <property type="entry name" value="His_kinase_dom"/>
</dbReference>
<evidence type="ECO:0000313" key="12">
    <source>
        <dbReference type="Proteomes" id="UP000520156"/>
    </source>
</evidence>
<dbReference type="Gene3D" id="1.10.287.130">
    <property type="match status" value="1"/>
</dbReference>
<dbReference type="SUPFAM" id="SSF52172">
    <property type="entry name" value="CheY-like"/>
    <property type="match status" value="1"/>
</dbReference>
<dbReference type="SUPFAM" id="SSF55874">
    <property type="entry name" value="ATPase domain of HSP90 chaperone/DNA topoisomerase II/histidine kinase"/>
    <property type="match status" value="1"/>
</dbReference>
<evidence type="ECO:0000259" key="9">
    <source>
        <dbReference type="PROSITE" id="PS50109"/>
    </source>
</evidence>
<dbReference type="SMART" id="SM00448">
    <property type="entry name" value="REC"/>
    <property type="match status" value="1"/>
</dbReference>
<reference evidence="11 12" key="1">
    <citation type="submission" date="2020-08" db="EMBL/GenBank/DDBJ databases">
        <title>The genome sequence of Novosphingobium flavum 4Y4.</title>
        <authorList>
            <person name="Liu Y."/>
        </authorList>
    </citation>
    <scope>NUCLEOTIDE SEQUENCE [LARGE SCALE GENOMIC DNA]</scope>
    <source>
        <strain evidence="11 12">4Y4</strain>
    </source>
</reference>
<feature type="domain" description="Response regulatory" evidence="10">
    <location>
        <begin position="343"/>
        <end position="458"/>
    </location>
</feature>
<dbReference type="InterPro" id="IPR004358">
    <property type="entry name" value="Sig_transdc_His_kin-like_C"/>
</dbReference>
<dbReference type="InterPro" id="IPR011006">
    <property type="entry name" value="CheY-like_superfamily"/>
</dbReference>
<dbReference type="PANTHER" id="PTHR43047">
    <property type="entry name" value="TWO-COMPONENT HISTIDINE PROTEIN KINASE"/>
    <property type="match status" value="1"/>
</dbReference>
<name>A0A7X1F6R2_9SPHN</name>
<dbReference type="InterPro" id="IPR036097">
    <property type="entry name" value="HisK_dim/P_sf"/>
</dbReference>
<evidence type="ECO:0000256" key="2">
    <source>
        <dbReference type="ARBA" id="ARBA00012438"/>
    </source>
</evidence>
<dbReference type="InterPro" id="IPR001789">
    <property type="entry name" value="Sig_transdc_resp-reg_receiver"/>
</dbReference>